<reference evidence="2 3" key="1">
    <citation type="submission" date="2015-12" db="EMBL/GenBank/DDBJ databases">
        <authorList>
            <person name="Shamseldin A."/>
            <person name="Moawad H."/>
            <person name="Abd El-Rahim W.M."/>
            <person name="Sadowsky M.J."/>
        </authorList>
    </citation>
    <scope>NUCLEOTIDE SEQUENCE [LARGE SCALE GENOMIC DNA]</scope>
    <source>
        <strain evidence="2 3">Ar51</strain>
    </source>
</reference>
<dbReference type="STRING" id="121292.AU252_19750"/>
<feature type="region of interest" description="Disordered" evidence="1">
    <location>
        <begin position="114"/>
        <end position="136"/>
    </location>
</feature>
<dbReference type="EMBL" id="CP013747">
    <property type="protein sequence ID" value="ALV43116.1"/>
    <property type="molecule type" value="Genomic_DNA"/>
</dbReference>
<dbReference type="KEGG" id="psul:AU252_19750"/>
<protein>
    <submittedName>
        <fullName evidence="2">Uncharacterized protein</fullName>
    </submittedName>
</protein>
<dbReference type="AlphaFoldDB" id="A0A0U3R1U9"/>
<proteinExistence type="predicted"/>
<gene>
    <name evidence="2" type="ORF">AU252_19750</name>
</gene>
<accession>A0A0U3R1U9</accession>
<sequence>MKLIVGDKKYPLQEAIQGATLRNLYTLKLQTKGDGHPGIGIKSLRDAFQRMQDNAPKNGAAADPLDFLEDAENLLALQAMVWLCKRHAGESVTVAEANDFPLSKIGFEADEEVAAEDPTVARTDTVPGDEPARATS</sequence>
<evidence type="ECO:0000313" key="3">
    <source>
        <dbReference type="Proteomes" id="UP000065151"/>
    </source>
</evidence>
<organism evidence="2">
    <name type="scientific">Pseudarthrobacter sulfonivorans</name>
    <dbReference type="NCBI Taxonomy" id="121292"/>
    <lineage>
        <taxon>Bacteria</taxon>
        <taxon>Bacillati</taxon>
        <taxon>Actinomycetota</taxon>
        <taxon>Actinomycetes</taxon>
        <taxon>Micrococcales</taxon>
        <taxon>Micrococcaceae</taxon>
        <taxon>Pseudarthrobacter</taxon>
    </lineage>
</organism>
<dbReference type="RefSeq" id="WP_058932169.1">
    <property type="nucleotide sequence ID" value="NZ_CP013747.1"/>
</dbReference>
<evidence type="ECO:0000256" key="1">
    <source>
        <dbReference type="SAM" id="MobiDB-lite"/>
    </source>
</evidence>
<dbReference type="Proteomes" id="UP000065151">
    <property type="component" value="Chromosome"/>
</dbReference>
<evidence type="ECO:0000313" key="2">
    <source>
        <dbReference type="EMBL" id="ALV43116.1"/>
    </source>
</evidence>
<name>A0A0U3R1U9_9MICC</name>